<evidence type="ECO:0000313" key="2">
    <source>
        <dbReference type="EMBL" id="KAK1124125.1"/>
    </source>
</evidence>
<gene>
    <name evidence="2" type="ORF">K0M31_007149</name>
</gene>
<feature type="region of interest" description="Disordered" evidence="1">
    <location>
        <begin position="196"/>
        <end position="231"/>
    </location>
</feature>
<name>A0AA40FRQ0_9HYME</name>
<feature type="compositionally biased region" description="Polar residues" evidence="1">
    <location>
        <begin position="200"/>
        <end position="231"/>
    </location>
</feature>
<dbReference type="Proteomes" id="UP001177670">
    <property type="component" value="Unassembled WGS sequence"/>
</dbReference>
<keyword evidence="3" id="KW-1185">Reference proteome</keyword>
<proteinExistence type="predicted"/>
<evidence type="ECO:0000256" key="1">
    <source>
        <dbReference type="SAM" id="MobiDB-lite"/>
    </source>
</evidence>
<dbReference type="AlphaFoldDB" id="A0AA40FRQ0"/>
<organism evidence="2 3">
    <name type="scientific">Melipona bicolor</name>
    <dbReference type="NCBI Taxonomy" id="60889"/>
    <lineage>
        <taxon>Eukaryota</taxon>
        <taxon>Metazoa</taxon>
        <taxon>Ecdysozoa</taxon>
        <taxon>Arthropoda</taxon>
        <taxon>Hexapoda</taxon>
        <taxon>Insecta</taxon>
        <taxon>Pterygota</taxon>
        <taxon>Neoptera</taxon>
        <taxon>Endopterygota</taxon>
        <taxon>Hymenoptera</taxon>
        <taxon>Apocrita</taxon>
        <taxon>Aculeata</taxon>
        <taxon>Apoidea</taxon>
        <taxon>Anthophila</taxon>
        <taxon>Apidae</taxon>
        <taxon>Melipona</taxon>
    </lineage>
</organism>
<sequence length="284" mass="32113">MAKGTSSIGAGAHSIKDKGFNKEIQFNNYKEAYKAILSKSLLEQGVLTYIPRYRTEQKGILKGYSTDFDINHTSSPCRILFAKRLNRRTEEQVSKKVKWLPSGTQQETKNITVRKRQQNAYTTHRTTSHSKKTASECELTKKTNKVNTILAHTNVSVYEALTMAKGKISQPKKFIITSQQHSNHKYQQKLLKTLEHTPGTGRSASTKSLNSNGQNNSKITSHTQTPLSENRQPTISNLKQNLLSTWNQSASERPAEPNKSQLTQPQFKHSESDIIHNKHVIIEL</sequence>
<protein>
    <submittedName>
        <fullName evidence="2">Uncharacterized protein</fullName>
    </submittedName>
</protein>
<reference evidence="2" key="1">
    <citation type="submission" date="2021-10" db="EMBL/GenBank/DDBJ databases">
        <title>Melipona bicolor Genome sequencing and assembly.</title>
        <authorList>
            <person name="Araujo N.S."/>
            <person name="Arias M.C."/>
        </authorList>
    </citation>
    <scope>NUCLEOTIDE SEQUENCE</scope>
    <source>
        <strain evidence="2">USP_2M_L1-L4_2017</strain>
        <tissue evidence="2">Whole body</tissue>
    </source>
</reference>
<evidence type="ECO:0000313" key="3">
    <source>
        <dbReference type="Proteomes" id="UP001177670"/>
    </source>
</evidence>
<comment type="caution">
    <text evidence="2">The sequence shown here is derived from an EMBL/GenBank/DDBJ whole genome shotgun (WGS) entry which is preliminary data.</text>
</comment>
<feature type="compositionally biased region" description="Polar residues" evidence="1">
    <location>
        <begin position="258"/>
        <end position="267"/>
    </location>
</feature>
<accession>A0AA40FRQ0</accession>
<feature type="region of interest" description="Disordered" evidence="1">
    <location>
        <begin position="114"/>
        <end position="136"/>
    </location>
</feature>
<dbReference type="EMBL" id="JAHYIQ010000019">
    <property type="protein sequence ID" value="KAK1124125.1"/>
    <property type="molecule type" value="Genomic_DNA"/>
</dbReference>
<feature type="region of interest" description="Disordered" evidence="1">
    <location>
        <begin position="247"/>
        <end position="271"/>
    </location>
</feature>